<evidence type="ECO:0000256" key="1">
    <source>
        <dbReference type="SAM" id="Coils"/>
    </source>
</evidence>
<evidence type="ECO:0000313" key="3">
    <source>
        <dbReference type="Proteomes" id="UP000610760"/>
    </source>
</evidence>
<dbReference type="EMBL" id="JACRSV010000001">
    <property type="protein sequence ID" value="MBC8558880.1"/>
    <property type="molecule type" value="Genomic_DNA"/>
</dbReference>
<reference evidence="2" key="1">
    <citation type="submission" date="2020-08" db="EMBL/GenBank/DDBJ databases">
        <title>Genome public.</title>
        <authorList>
            <person name="Liu C."/>
            <person name="Sun Q."/>
        </authorList>
    </citation>
    <scope>NUCLEOTIDE SEQUENCE</scope>
    <source>
        <strain evidence="2">NSJ-33</strain>
    </source>
</reference>
<gene>
    <name evidence="2" type="ORF">H8710_02225</name>
</gene>
<proteinExistence type="predicted"/>
<evidence type="ECO:0000313" key="2">
    <source>
        <dbReference type="EMBL" id="MBC8558880.1"/>
    </source>
</evidence>
<name>A0A926E3J9_9FIRM</name>
<comment type="caution">
    <text evidence="2">The sequence shown here is derived from an EMBL/GenBank/DDBJ whole genome shotgun (WGS) entry which is preliminary data.</text>
</comment>
<dbReference type="Proteomes" id="UP000610760">
    <property type="component" value="Unassembled WGS sequence"/>
</dbReference>
<dbReference type="RefSeq" id="WP_249293778.1">
    <property type="nucleotide sequence ID" value="NZ_JACRSV010000001.1"/>
</dbReference>
<keyword evidence="3" id="KW-1185">Reference proteome</keyword>
<protein>
    <submittedName>
        <fullName evidence="2">Uncharacterized protein</fullName>
    </submittedName>
</protein>
<feature type="coiled-coil region" evidence="1">
    <location>
        <begin position="33"/>
        <end position="84"/>
    </location>
</feature>
<organism evidence="2 3">
    <name type="scientific">Fumia xinanensis</name>
    <dbReference type="NCBI Taxonomy" id="2763659"/>
    <lineage>
        <taxon>Bacteria</taxon>
        <taxon>Bacillati</taxon>
        <taxon>Bacillota</taxon>
        <taxon>Clostridia</taxon>
        <taxon>Eubacteriales</taxon>
        <taxon>Oscillospiraceae</taxon>
        <taxon>Fumia</taxon>
    </lineage>
</organism>
<keyword evidence="1" id="KW-0175">Coiled coil</keyword>
<sequence length="143" mass="16500">MYEKLVEQLGSYSKRYRSGETLGRAIQYTEDLLDEASAAIETLETLLQNYESAIDTKKRLAAKIEQLQSELEQVKRERNEAISCLRYYGECYGCLYAVDNNPCLCRECNLDESSCESCLWSEDPCETCLYGENWEWKGTKGKK</sequence>
<dbReference type="AlphaFoldDB" id="A0A926E3J9"/>
<accession>A0A926E3J9</accession>